<proteinExistence type="predicted"/>
<dbReference type="AlphaFoldDB" id="A0A493T8F2"/>
<feature type="region of interest" description="Disordered" evidence="1">
    <location>
        <begin position="354"/>
        <end position="457"/>
    </location>
</feature>
<name>A0A493T8F2_ANAPP</name>
<dbReference type="OMA" id="RTSGMEF"/>
<evidence type="ECO:0000313" key="3">
    <source>
        <dbReference type="Proteomes" id="UP000016666"/>
    </source>
</evidence>
<organism evidence="2 3">
    <name type="scientific">Anas platyrhynchos platyrhynchos</name>
    <name type="common">Northern mallard</name>
    <dbReference type="NCBI Taxonomy" id="8840"/>
    <lineage>
        <taxon>Eukaryota</taxon>
        <taxon>Metazoa</taxon>
        <taxon>Chordata</taxon>
        <taxon>Craniata</taxon>
        <taxon>Vertebrata</taxon>
        <taxon>Euteleostomi</taxon>
        <taxon>Archelosauria</taxon>
        <taxon>Archosauria</taxon>
        <taxon>Dinosauria</taxon>
        <taxon>Saurischia</taxon>
        <taxon>Theropoda</taxon>
        <taxon>Coelurosauria</taxon>
        <taxon>Aves</taxon>
        <taxon>Neognathae</taxon>
        <taxon>Galloanserae</taxon>
        <taxon>Anseriformes</taxon>
        <taxon>Anatidae</taxon>
        <taxon>Anatinae</taxon>
        <taxon>Anas</taxon>
    </lineage>
</organism>
<evidence type="ECO:0000313" key="2">
    <source>
        <dbReference type="Ensembl" id="ENSAPLP00000022219.1"/>
    </source>
</evidence>
<reference evidence="2" key="3">
    <citation type="submission" date="2025-09" db="UniProtKB">
        <authorList>
            <consortium name="Ensembl"/>
        </authorList>
    </citation>
    <scope>IDENTIFICATION</scope>
</reference>
<sequence>MAHSVLYADLRFAKGPRGHSMASGVLGAAPGMDEADSPYENVAPGPAPVRPAGEGTRHSPGELPEGDGDRDGGLAGVLGSPLLPGTVGDAAAARVLQGAAPGGAASPRGCWQPACCCWWPWWPWEPAVSGDGHGGVGGSGQGLGDGASLGWGLWVPHWVPCAVPGWDGFQCLRLLPSAFPVPSQCLPSAFPSQSHYLPPLPTESLPFHHFPSPPSASHLLPVASHLFPLFLIAFPLPPTDSHCLPVEVPLPPIASPSFPPPPINPQLHSHHLPVPPIDFELTSPHLSLPSQCLPSPPGASHRLSITSHCLPRDFPLPPITFHYLPSLPTAFQLISHCLPSPPITSHHLPIVSPLPPFPSTASPPTPGHAPRPISPQTLPRLAGDPRAAGHVPGAGGRARPLLAGGAGVGAEPGAGAPGAGAGAHGAAASVARGQQQPAGAGQAGGRAGTRLHSPGWC</sequence>
<dbReference type="GeneTree" id="ENSGT00960000192524"/>
<dbReference type="Ensembl" id="ENSAPLT00000042324.1">
    <property type="protein sequence ID" value="ENSAPLP00000022219.1"/>
    <property type="gene ID" value="ENSAPLG00000021510.1"/>
</dbReference>
<dbReference type="STRING" id="8840.ENSAPLP00000022219"/>
<accession>A0A493T8F2</accession>
<reference evidence="2 3" key="1">
    <citation type="submission" date="2017-10" db="EMBL/GenBank/DDBJ databases">
        <title>A new Pekin duck reference genome.</title>
        <authorList>
            <person name="Hou Z.-C."/>
            <person name="Zhou Z.-K."/>
            <person name="Zhu F."/>
            <person name="Hou S.-S."/>
        </authorList>
    </citation>
    <scope>NUCLEOTIDE SEQUENCE [LARGE SCALE GENOMIC DNA]</scope>
</reference>
<feature type="compositionally biased region" description="Gly residues" evidence="1">
    <location>
        <begin position="404"/>
        <end position="423"/>
    </location>
</feature>
<feature type="region of interest" description="Disordered" evidence="1">
    <location>
        <begin position="32"/>
        <end position="79"/>
    </location>
</feature>
<dbReference type="Proteomes" id="UP000016666">
    <property type="component" value="Chromosome Z"/>
</dbReference>
<keyword evidence="3" id="KW-1185">Reference proteome</keyword>
<evidence type="ECO:0000256" key="1">
    <source>
        <dbReference type="SAM" id="MobiDB-lite"/>
    </source>
</evidence>
<protein>
    <submittedName>
        <fullName evidence="2">Uncharacterized protein</fullName>
    </submittedName>
</protein>
<feature type="compositionally biased region" description="Low complexity" evidence="1">
    <location>
        <begin position="424"/>
        <end position="440"/>
    </location>
</feature>
<feature type="compositionally biased region" description="Pro residues" evidence="1">
    <location>
        <begin position="354"/>
        <end position="373"/>
    </location>
</feature>
<reference evidence="2" key="2">
    <citation type="submission" date="2025-08" db="UniProtKB">
        <authorList>
            <consortium name="Ensembl"/>
        </authorList>
    </citation>
    <scope>IDENTIFICATION</scope>
</reference>